<comment type="caution">
    <text evidence="3">The sequence shown here is derived from an EMBL/GenBank/DDBJ whole genome shotgun (WGS) entry which is preliminary data.</text>
</comment>
<name>A0A1Y2B7N7_9FUNG</name>
<dbReference type="EMBL" id="MCOG01000172">
    <property type="protein sequence ID" value="ORY30859.1"/>
    <property type="molecule type" value="Genomic_DNA"/>
</dbReference>
<keyword evidence="2" id="KW-0472">Membrane</keyword>
<reference evidence="3 4" key="1">
    <citation type="submission" date="2016-08" db="EMBL/GenBank/DDBJ databases">
        <title>A Parts List for Fungal Cellulosomes Revealed by Comparative Genomics.</title>
        <authorList>
            <consortium name="DOE Joint Genome Institute"/>
            <person name="Haitjema C.H."/>
            <person name="Gilmore S.P."/>
            <person name="Henske J.K."/>
            <person name="Solomon K.V."/>
            <person name="De Groot R."/>
            <person name="Kuo A."/>
            <person name="Mondo S.J."/>
            <person name="Salamov A.A."/>
            <person name="Labutti K."/>
            <person name="Zhao Z."/>
            <person name="Chiniquy J."/>
            <person name="Barry K."/>
            <person name="Brewer H.M."/>
            <person name="Purvine S.O."/>
            <person name="Wright A.T."/>
            <person name="Boxma B."/>
            <person name="Van Alen T."/>
            <person name="Hackstein J.H."/>
            <person name="Baker S.E."/>
            <person name="Grigoriev I.V."/>
            <person name="O'Malley M.A."/>
        </authorList>
    </citation>
    <scope>NUCLEOTIDE SEQUENCE [LARGE SCALE GENOMIC DNA]</scope>
    <source>
        <strain evidence="3 4">G1</strain>
    </source>
</reference>
<accession>A0A1Y2B7N7</accession>
<keyword evidence="2" id="KW-0812">Transmembrane</keyword>
<protein>
    <submittedName>
        <fullName evidence="3">Uncharacterized protein</fullName>
    </submittedName>
</protein>
<dbReference type="AlphaFoldDB" id="A0A1Y2B7N7"/>
<dbReference type="Proteomes" id="UP000193920">
    <property type="component" value="Unassembled WGS sequence"/>
</dbReference>
<proteinExistence type="predicted"/>
<feature type="transmembrane region" description="Helical" evidence="2">
    <location>
        <begin position="125"/>
        <end position="146"/>
    </location>
</feature>
<evidence type="ECO:0000256" key="2">
    <source>
        <dbReference type="SAM" id="Phobius"/>
    </source>
</evidence>
<keyword evidence="4" id="KW-1185">Reference proteome</keyword>
<sequence length="679" mass="79446">MLGLEMKLVYKIMNYIIVTCQILNVPVHNPLFYWTILCIIFAKGNYHTVPEFIIIMHWVLYSLGGMIDQIHYYYFAAEKLLDREDQWKKYDTLVILLSYLSEIVGDWYPIYIIYKYVPHSFYKKLSACVCLFFNITKILPIIHFHFNYDNCSTFITYKLIQKCIHSEFWIVWSNLQYIICIGSFLYYLLCMIILKKANYPVSKKDIKKQSIYKKFKLNSPYRIQILCIFQILSSLTIIPLGFQARKKITFNFELLRILLRNAGYYIMYFDRILISNFGDYNNQLTNNRDNYINLKKNRIFKNDPLSVTKPSNLFVSTNMENTSNTYTSYLKTESPDYFMYSRGESSNTNIEDDPTLSNNIKRTYENNNRMGSGIISPLDSPNYYSPYDTPLGSPTKLVSSYDYPLSSPIKIVSPTLSPYLANPYSDKVRLNSDFEDVEYNTSFSLRDNTNEFGLNNNSNNNYNNKEIEENEDEDVIIHNKENNSLLNHKMKDVIPNTLTLPPFRTDKEYNIKSNNYKLTSDYLIDESESVSQYSRISYSHQSKESKGSFYFNTGKENDSSSQYNRNSLSHKKKMSKGSFYFPTSQSQKSYNLNDDKSFNTESSITSFIQSNFNSTSSSYEKVYTERNIDKSYDKSYDSFSDQSYNSSTDKLCDNCTDVSLKNNSITEDNSINNVKNVNR</sequence>
<feature type="region of interest" description="Disordered" evidence="1">
    <location>
        <begin position="549"/>
        <end position="571"/>
    </location>
</feature>
<feature type="transmembrane region" description="Helical" evidence="2">
    <location>
        <begin position="223"/>
        <end position="242"/>
    </location>
</feature>
<organism evidence="3 4">
    <name type="scientific">Neocallimastix californiae</name>
    <dbReference type="NCBI Taxonomy" id="1754190"/>
    <lineage>
        <taxon>Eukaryota</taxon>
        <taxon>Fungi</taxon>
        <taxon>Fungi incertae sedis</taxon>
        <taxon>Chytridiomycota</taxon>
        <taxon>Chytridiomycota incertae sedis</taxon>
        <taxon>Neocallimastigomycetes</taxon>
        <taxon>Neocallimastigales</taxon>
        <taxon>Neocallimastigaceae</taxon>
        <taxon>Neocallimastix</taxon>
    </lineage>
</organism>
<evidence type="ECO:0000313" key="3">
    <source>
        <dbReference type="EMBL" id="ORY30859.1"/>
    </source>
</evidence>
<feature type="transmembrane region" description="Helical" evidence="2">
    <location>
        <begin position="94"/>
        <end position="113"/>
    </location>
</feature>
<feature type="transmembrane region" description="Helical" evidence="2">
    <location>
        <begin position="52"/>
        <end position="74"/>
    </location>
</feature>
<keyword evidence="2" id="KW-1133">Transmembrane helix</keyword>
<feature type="transmembrane region" description="Helical" evidence="2">
    <location>
        <begin position="12"/>
        <end position="40"/>
    </location>
</feature>
<evidence type="ECO:0000313" key="4">
    <source>
        <dbReference type="Proteomes" id="UP000193920"/>
    </source>
</evidence>
<evidence type="ECO:0000256" key="1">
    <source>
        <dbReference type="SAM" id="MobiDB-lite"/>
    </source>
</evidence>
<feature type="transmembrane region" description="Helical" evidence="2">
    <location>
        <begin position="175"/>
        <end position="194"/>
    </location>
</feature>
<gene>
    <name evidence="3" type="ORF">LY90DRAFT_673745</name>
</gene>